<evidence type="ECO:0000259" key="2">
    <source>
        <dbReference type="Pfam" id="PF01757"/>
    </source>
</evidence>
<dbReference type="PANTHER" id="PTHR23028">
    <property type="entry name" value="ACETYLTRANSFERASE"/>
    <property type="match status" value="1"/>
</dbReference>
<feature type="transmembrane region" description="Helical" evidence="1">
    <location>
        <begin position="84"/>
        <end position="102"/>
    </location>
</feature>
<keyword evidence="1" id="KW-0472">Membrane</keyword>
<keyword evidence="4" id="KW-1185">Reference proteome</keyword>
<feature type="transmembrane region" description="Helical" evidence="1">
    <location>
        <begin position="47"/>
        <end position="63"/>
    </location>
</feature>
<dbReference type="OrthoDB" id="9807745at2"/>
<protein>
    <submittedName>
        <fullName evidence="3">Acyltransferase</fullName>
    </submittedName>
</protein>
<keyword evidence="3" id="KW-0012">Acyltransferase</keyword>
<dbReference type="RefSeq" id="WP_138666074.1">
    <property type="nucleotide sequence ID" value="NZ_VCKY01000028.1"/>
</dbReference>
<dbReference type="PANTHER" id="PTHR23028:SF131">
    <property type="entry name" value="BLR2367 PROTEIN"/>
    <property type="match status" value="1"/>
</dbReference>
<accession>A0A5S4FPR2</accession>
<dbReference type="AlphaFoldDB" id="A0A5S4FPR2"/>
<organism evidence="3 4">
    <name type="scientific">Nonomuraea turkmeniaca</name>
    <dbReference type="NCBI Taxonomy" id="103838"/>
    <lineage>
        <taxon>Bacteria</taxon>
        <taxon>Bacillati</taxon>
        <taxon>Actinomycetota</taxon>
        <taxon>Actinomycetes</taxon>
        <taxon>Streptosporangiales</taxon>
        <taxon>Streptosporangiaceae</taxon>
        <taxon>Nonomuraea</taxon>
    </lineage>
</organism>
<proteinExistence type="predicted"/>
<dbReference type="GO" id="GO:0016020">
    <property type="term" value="C:membrane"/>
    <property type="evidence" value="ECO:0007669"/>
    <property type="project" value="TreeGrafter"/>
</dbReference>
<dbReference type="Pfam" id="PF01757">
    <property type="entry name" value="Acyl_transf_3"/>
    <property type="match status" value="1"/>
</dbReference>
<feature type="transmembrane region" description="Helical" evidence="1">
    <location>
        <begin position="257"/>
        <end position="280"/>
    </location>
</feature>
<sequence>MTDSPQTSAHTRMAWLDALRGVAAVAVLAEHTLQAVMPTLRPYWCNLGIYGVLVFFLVSGYIIPTSMERRGDLRAFWISRALRLYPLYVAVIGLTLALSWWIPVRDAVPRDLSAVAAHATMLTDVVGVATVVDPMWTLSYEMVFYLVAAALQAGGLHHRAGVAALVFAVGGLSAGLLFSGPPLTGGWLVWVSSAGLAAGLACVFLRRAAVLAACGLGLGAILLLFLSSRAPWLGAAILAVMFIGTAINQWERGTGRLWPVVPAAALVAVAPMWAVQAGWWWVQPDVWITTLAMAAVTFAVGMALRSSRVPRGLVWLGLISYSLYLMHVPLLKILTALAGDLRAVPLPVQALTLALVMAGILAVSGLTYRLIEAPAQRLGRTLSLRFTRIGQGNR</sequence>
<dbReference type="EMBL" id="VCKY01000028">
    <property type="protein sequence ID" value="TMR22569.1"/>
    <property type="molecule type" value="Genomic_DNA"/>
</dbReference>
<reference evidence="3 4" key="1">
    <citation type="submission" date="2019-05" db="EMBL/GenBank/DDBJ databases">
        <title>Draft genome sequence of Nonomuraea turkmeniaca DSM 43926.</title>
        <authorList>
            <person name="Saricaoglu S."/>
            <person name="Isik K."/>
        </authorList>
    </citation>
    <scope>NUCLEOTIDE SEQUENCE [LARGE SCALE GENOMIC DNA]</scope>
    <source>
        <strain evidence="3 4">DSM 43926</strain>
    </source>
</reference>
<evidence type="ECO:0000313" key="4">
    <source>
        <dbReference type="Proteomes" id="UP000309128"/>
    </source>
</evidence>
<name>A0A5S4FPR2_9ACTN</name>
<dbReference type="GO" id="GO:0016747">
    <property type="term" value="F:acyltransferase activity, transferring groups other than amino-acyl groups"/>
    <property type="evidence" value="ECO:0007669"/>
    <property type="project" value="InterPro"/>
</dbReference>
<feature type="transmembrane region" description="Helical" evidence="1">
    <location>
        <begin position="187"/>
        <end position="205"/>
    </location>
</feature>
<dbReference type="GO" id="GO:0000271">
    <property type="term" value="P:polysaccharide biosynthetic process"/>
    <property type="evidence" value="ECO:0007669"/>
    <property type="project" value="TreeGrafter"/>
</dbReference>
<dbReference type="InterPro" id="IPR002656">
    <property type="entry name" value="Acyl_transf_3_dom"/>
</dbReference>
<evidence type="ECO:0000313" key="3">
    <source>
        <dbReference type="EMBL" id="TMR22569.1"/>
    </source>
</evidence>
<dbReference type="Proteomes" id="UP000309128">
    <property type="component" value="Unassembled WGS sequence"/>
</dbReference>
<feature type="transmembrane region" description="Helical" evidence="1">
    <location>
        <begin position="286"/>
        <end position="304"/>
    </location>
</feature>
<evidence type="ECO:0000256" key="1">
    <source>
        <dbReference type="SAM" id="Phobius"/>
    </source>
</evidence>
<feature type="transmembrane region" description="Helical" evidence="1">
    <location>
        <begin position="210"/>
        <end position="226"/>
    </location>
</feature>
<keyword evidence="1" id="KW-0812">Transmembrane</keyword>
<dbReference type="InterPro" id="IPR050879">
    <property type="entry name" value="Acyltransferase_3"/>
</dbReference>
<gene>
    <name evidence="3" type="ORF">ETD86_11305</name>
</gene>
<keyword evidence="3" id="KW-0808">Transferase</keyword>
<feature type="domain" description="Acyltransferase 3" evidence="2">
    <location>
        <begin position="14"/>
        <end position="363"/>
    </location>
</feature>
<comment type="caution">
    <text evidence="3">The sequence shown here is derived from an EMBL/GenBank/DDBJ whole genome shotgun (WGS) entry which is preliminary data.</text>
</comment>
<feature type="transmembrane region" description="Helical" evidence="1">
    <location>
        <begin position="232"/>
        <end position="250"/>
    </location>
</feature>
<feature type="transmembrane region" description="Helical" evidence="1">
    <location>
        <begin position="313"/>
        <end position="338"/>
    </location>
</feature>
<keyword evidence="1" id="KW-1133">Transmembrane helix</keyword>
<feature type="transmembrane region" description="Helical" evidence="1">
    <location>
        <begin position="160"/>
        <end position="181"/>
    </location>
</feature>
<feature type="transmembrane region" description="Helical" evidence="1">
    <location>
        <begin position="350"/>
        <end position="371"/>
    </location>
</feature>
<feature type="transmembrane region" description="Helical" evidence="1">
    <location>
        <begin position="135"/>
        <end position="153"/>
    </location>
</feature>